<feature type="compositionally biased region" description="Polar residues" evidence="1">
    <location>
        <begin position="1"/>
        <end position="18"/>
    </location>
</feature>
<dbReference type="OrthoDB" id="10067422at2759"/>
<proteinExistence type="predicted"/>
<gene>
    <name evidence="2" type="ORF">BV898_06919</name>
</gene>
<name>A0A1W0WV41_HYPEX</name>
<dbReference type="Proteomes" id="UP000192578">
    <property type="component" value="Unassembled WGS sequence"/>
</dbReference>
<feature type="region of interest" description="Disordered" evidence="1">
    <location>
        <begin position="1"/>
        <end position="104"/>
    </location>
</feature>
<protein>
    <submittedName>
        <fullName evidence="2">Uncharacterized protein</fullName>
    </submittedName>
</protein>
<feature type="compositionally biased region" description="Polar residues" evidence="1">
    <location>
        <begin position="52"/>
        <end position="61"/>
    </location>
</feature>
<feature type="compositionally biased region" description="Low complexity" evidence="1">
    <location>
        <begin position="66"/>
        <end position="97"/>
    </location>
</feature>
<evidence type="ECO:0000313" key="2">
    <source>
        <dbReference type="EMBL" id="OQV19066.1"/>
    </source>
</evidence>
<keyword evidence="3" id="KW-1185">Reference proteome</keyword>
<sequence>MYPPVTSSTAAIKSQTFQGKGKVFYPTKTANYHPRPGEAGQGRTSAGKDNFSFRSSGNNDSHTWRTRSSGSNGSSSGTSSSPTVSSPLSRTSSVGSSNEERPGSAIARQAAVILRNSPPPVYHARIEKNNQTSMNAKRIAGHQTSTPAPRASKNSANKPFNHKEVLDQMAKAFHEATLAIQAGHGTFFNPNEHGPVVEFTPFDWEEFWGQRKMKGL</sequence>
<evidence type="ECO:0000256" key="1">
    <source>
        <dbReference type="SAM" id="MobiDB-lite"/>
    </source>
</evidence>
<dbReference type="AlphaFoldDB" id="A0A1W0WV41"/>
<comment type="caution">
    <text evidence="2">The sequence shown here is derived from an EMBL/GenBank/DDBJ whole genome shotgun (WGS) entry which is preliminary data.</text>
</comment>
<reference evidence="3" key="1">
    <citation type="submission" date="2017-01" db="EMBL/GenBank/DDBJ databases">
        <title>Comparative genomics of anhydrobiosis in the tardigrade Hypsibius dujardini.</title>
        <authorList>
            <person name="Yoshida Y."/>
            <person name="Koutsovoulos G."/>
            <person name="Laetsch D."/>
            <person name="Stevens L."/>
            <person name="Kumar S."/>
            <person name="Horikawa D."/>
            <person name="Ishino K."/>
            <person name="Komine S."/>
            <person name="Tomita M."/>
            <person name="Blaxter M."/>
            <person name="Arakawa K."/>
        </authorList>
    </citation>
    <scope>NUCLEOTIDE SEQUENCE [LARGE SCALE GENOMIC DNA]</scope>
    <source>
        <strain evidence="3">Z151</strain>
    </source>
</reference>
<evidence type="ECO:0000313" key="3">
    <source>
        <dbReference type="Proteomes" id="UP000192578"/>
    </source>
</evidence>
<dbReference type="EMBL" id="MTYJ01000043">
    <property type="protein sequence ID" value="OQV19066.1"/>
    <property type="molecule type" value="Genomic_DNA"/>
</dbReference>
<accession>A0A1W0WV41</accession>
<organism evidence="2 3">
    <name type="scientific">Hypsibius exemplaris</name>
    <name type="common">Freshwater tardigrade</name>
    <dbReference type="NCBI Taxonomy" id="2072580"/>
    <lineage>
        <taxon>Eukaryota</taxon>
        <taxon>Metazoa</taxon>
        <taxon>Ecdysozoa</taxon>
        <taxon>Tardigrada</taxon>
        <taxon>Eutardigrada</taxon>
        <taxon>Parachela</taxon>
        <taxon>Hypsibioidea</taxon>
        <taxon>Hypsibiidae</taxon>
        <taxon>Hypsibius</taxon>
    </lineage>
</organism>